<dbReference type="AlphaFoldDB" id="C5FWW2"/>
<dbReference type="SUPFAM" id="SSF103473">
    <property type="entry name" value="MFS general substrate transporter"/>
    <property type="match status" value="1"/>
</dbReference>
<evidence type="ECO:0000256" key="4">
    <source>
        <dbReference type="ARBA" id="ARBA00022989"/>
    </source>
</evidence>
<keyword evidence="4 6" id="KW-1133">Transmembrane helix</keyword>
<dbReference type="OrthoDB" id="8904098at2759"/>
<feature type="transmembrane region" description="Helical" evidence="6">
    <location>
        <begin position="187"/>
        <end position="205"/>
    </location>
</feature>
<dbReference type="Gene3D" id="1.20.1250.20">
    <property type="entry name" value="MFS general substrate transporter like domains"/>
    <property type="match status" value="1"/>
</dbReference>
<evidence type="ECO:0000313" key="8">
    <source>
        <dbReference type="Proteomes" id="UP000002035"/>
    </source>
</evidence>
<feature type="transmembrane region" description="Helical" evidence="6">
    <location>
        <begin position="417"/>
        <end position="435"/>
    </location>
</feature>
<feature type="transmembrane region" description="Helical" evidence="6">
    <location>
        <begin position="482"/>
        <end position="503"/>
    </location>
</feature>
<organism evidence="7 8">
    <name type="scientific">Arthroderma otae (strain ATCC MYA-4605 / CBS 113480)</name>
    <name type="common">Microsporum canis</name>
    <dbReference type="NCBI Taxonomy" id="554155"/>
    <lineage>
        <taxon>Eukaryota</taxon>
        <taxon>Fungi</taxon>
        <taxon>Dikarya</taxon>
        <taxon>Ascomycota</taxon>
        <taxon>Pezizomycotina</taxon>
        <taxon>Eurotiomycetes</taxon>
        <taxon>Eurotiomycetidae</taxon>
        <taxon>Onygenales</taxon>
        <taxon>Arthrodermataceae</taxon>
        <taxon>Microsporum</taxon>
    </lineage>
</organism>
<evidence type="ECO:0000256" key="6">
    <source>
        <dbReference type="SAM" id="Phobius"/>
    </source>
</evidence>
<evidence type="ECO:0000256" key="1">
    <source>
        <dbReference type="ARBA" id="ARBA00004141"/>
    </source>
</evidence>
<dbReference type="OMA" id="ACQICLA"/>
<proteinExistence type="inferred from homology"/>
<dbReference type="GO" id="GO:0022857">
    <property type="term" value="F:transmembrane transporter activity"/>
    <property type="evidence" value="ECO:0007669"/>
    <property type="project" value="InterPro"/>
</dbReference>
<comment type="subcellular location">
    <subcellularLocation>
        <location evidence="1">Membrane</location>
        <topology evidence="1">Multi-pass membrane protein</topology>
    </subcellularLocation>
</comment>
<gene>
    <name evidence="7" type="ORF">MCYG_07621</name>
</gene>
<feature type="transmembrane region" description="Helical" evidence="6">
    <location>
        <begin position="95"/>
        <end position="114"/>
    </location>
</feature>
<feature type="transmembrane region" description="Helical" evidence="6">
    <location>
        <begin position="212"/>
        <end position="232"/>
    </location>
</feature>
<keyword evidence="8" id="KW-1185">Reference proteome</keyword>
<dbReference type="Proteomes" id="UP000002035">
    <property type="component" value="Unassembled WGS sequence"/>
</dbReference>
<dbReference type="HOGENOM" id="CLU_004790_4_2_1"/>
<evidence type="ECO:0000256" key="2">
    <source>
        <dbReference type="ARBA" id="ARBA00005982"/>
    </source>
</evidence>
<feature type="transmembrane region" description="Helical" evidence="6">
    <location>
        <begin position="126"/>
        <end position="149"/>
    </location>
</feature>
<dbReference type="Pfam" id="PF00854">
    <property type="entry name" value="PTR2"/>
    <property type="match status" value="1"/>
</dbReference>
<dbReference type="InterPro" id="IPR000109">
    <property type="entry name" value="POT_fam"/>
</dbReference>
<dbReference type="VEuPathDB" id="FungiDB:MCYG_07621"/>
<accession>C5FWW2</accession>
<dbReference type="PANTHER" id="PTHR11654">
    <property type="entry name" value="OLIGOPEPTIDE TRANSPORTER-RELATED"/>
    <property type="match status" value="1"/>
</dbReference>
<dbReference type="InterPro" id="IPR036259">
    <property type="entry name" value="MFS_trans_sf"/>
</dbReference>
<feature type="transmembrane region" description="Helical" evidence="6">
    <location>
        <begin position="368"/>
        <end position="391"/>
    </location>
</feature>
<comment type="similarity">
    <text evidence="2">Belongs to the major facilitator superfamily. Proton-dependent oligopeptide transporter (POT/PTR) (TC 2.A.17) family.</text>
</comment>
<feature type="transmembrane region" description="Helical" evidence="6">
    <location>
        <begin position="70"/>
        <end position="89"/>
    </location>
</feature>
<dbReference type="eggNOG" id="KOG1237">
    <property type="taxonomic scope" value="Eukaryota"/>
</dbReference>
<evidence type="ECO:0000256" key="3">
    <source>
        <dbReference type="ARBA" id="ARBA00022692"/>
    </source>
</evidence>
<dbReference type="GeneID" id="9226784"/>
<dbReference type="GO" id="GO:0016020">
    <property type="term" value="C:membrane"/>
    <property type="evidence" value="ECO:0007669"/>
    <property type="project" value="UniProtKB-SubCell"/>
</dbReference>
<dbReference type="EMBL" id="DS995707">
    <property type="protein sequence ID" value="EEQ34802.1"/>
    <property type="molecule type" value="Genomic_DNA"/>
</dbReference>
<feature type="transmembrane region" description="Helical" evidence="6">
    <location>
        <begin position="456"/>
        <end position="476"/>
    </location>
</feature>
<feature type="transmembrane region" description="Helical" evidence="6">
    <location>
        <begin position="339"/>
        <end position="356"/>
    </location>
</feature>
<dbReference type="RefSeq" id="XP_002843838.1">
    <property type="nucleotide sequence ID" value="XM_002843792.1"/>
</dbReference>
<protein>
    <submittedName>
        <fullName evidence="7">Oligopeptide transporter</fullName>
    </submittedName>
</protein>
<keyword evidence="5 6" id="KW-0472">Membrane</keyword>
<evidence type="ECO:0000256" key="5">
    <source>
        <dbReference type="ARBA" id="ARBA00023136"/>
    </source>
</evidence>
<name>C5FWW2_ARTOC</name>
<evidence type="ECO:0000313" key="7">
    <source>
        <dbReference type="EMBL" id="EEQ34802.1"/>
    </source>
</evidence>
<keyword evidence="3 6" id="KW-0812">Transmembrane</keyword>
<sequence length="506" mass="55242">MESQAIAVEKQPTPPGELATEQDIRELQHVSAPLPVGVWLASLVKNYIQNSPTDVIPGAMGLGKSHATSVNLAFTVLVNLLPVPASLLVDGWLGRFLSLQIFTAIYVAGSAILFATSFPSQMQTGVATIGFIPAAILIAIGLGGVQAAVQPFIADQYTETKMRVRVTKSGQRVVEDPEMTIQYIYNVYYWMVNFGSLGSIATTLMEKYIGYWSAYLLDLCAVILCVVIIQLARSKFVHPPAQGSILPHAARCLWYAAQGGFDLDAALPENQLRTHNRVVPWSKDFIAELRDALSAFKICIGWPIFWVCMGEGAQVSISQAGQMETYGVPNDLIKSSNPIAYVVIGVMVQKLLYPLLQRYKIQFSPINRISLGFAIMSVAMAYAAIVQAIIYKAGPCYSYPLACAASEGGKIPNHVHVLLQLPTYIIIALAEVFCWPTGSEYTYSHSPSSMKSILQACYTGTAGLGYLLAMALTPLAKDPLLVILWSVVAGMMFVTTVWFRIAFRDY</sequence>
<reference evidence="8" key="1">
    <citation type="journal article" date="2012" name="MBio">
        <title>Comparative genome analysis of Trichophyton rubrum and related dermatophytes reveals candidate genes involved in infection.</title>
        <authorList>
            <person name="Martinez D.A."/>
            <person name="Oliver B.G."/>
            <person name="Graeser Y."/>
            <person name="Goldberg J.M."/>
            <person name="Li W."/>
            <person name="Martinez-Rossi N.M."/>
            <person name="Monod M."/>
            <person name="Shelest E."/>
            <person name="Barton R.C."/>
            <person name="Birch E."/>
            <person name="Brakhage A.A."/>
            <person name="Chen Z."/>
            <person name="Gurr S.J."/>
            <person name="Heiman D."/>
            <person name="Heitman J."/>
            <person name="Kosti I."/>
            <person name="Rossi A."/>
            <person name="Saif S."/>
            <person name="Samalova M."/>
            <person name="Saunders C.W."/>
            <person name="Shea T."/>
            <person name="Summerbell R.C."/>
            <person name="Xu J."/>
            <person name="Young S."/>
            <person name="Zeng Q."/>
            <person name="Birren B.W."/>
            <person name="Cuomo C.A."/>
            <person name="White T.C."/>
        </authorList>
    </citation>
    <scope>NUCLEOTIDE SEQUENCE [LARGE SCALE GENOMIC DNA]</scope>
    <source>
        <strain evidence="8">ATCC MYA-4605 / CBS 113480</strain>
    </source>
</reference>